<evidence type="ECO:0000313" key="2">
    <source>
        <dbReference type="Proteomes" id="UP000270272"/>
    </source>
</evidence>
<dbReference type="EMBL" id="LR134204">
    <property type="protein sequence ID" value="VEB94019.1"/>
    <property type="molecule type" value="Genomic_DNA"/>
</dbReference>
<reference evidence="1 2" key="1">
    <citation type="submission" date="2018-12" db="EMBL/GenBank/DDBJ databases">
        <authorList>
            <consortium name="Pathogen Informatics"/>
        </authorList>
    </citation>
    <scope>NUCLEOTIDE SEQUENCE [LARGE SCALE GENOMIC DNA]</scope>
    <source>
        <strain evidence="1 2">NCTC11075</strain>
    </source>
</reference>
<gene>
    <name evidence="1" type="primary">dtpD_2</name>
    <name evidence="1" type="ORF">NCTC11075_04929</name>
</gene>
<proteinExistence type="predicted"/>
<dbReference type="Proteomes" id="UP000270272">
    <property type="component" value="Chromosome"/>
</dbReference>
<name>A0A3S4MAS7_CITKO</name>
<evidence type="ECO:0000313" key="1">
    <source>
        <dbReference type="EMBL" id="VEB94019.1"/>
    </source>
</evidence>
<sequence>MLCGVVLAWLIKESMGGNRTVRIWGKFALGLGFDERRILHSDRKRPVICRLRSLFYATDDLRVGGNGVCRVVHRPGRNVADYTY</sequence>
<accession>A0A3S4MAS7</accession>
<protein>
    <submittedName>
        <fullName evidence="1">Oligopeptide transporter</fullName>
    </submittedName>
</protein>
<dbReference type="AlphaFoldDB" id="A0A3S4MAS7"/>
<organism evidence="1 2">
    <name type="scientific">Citrobacter koseri</name>
    <name type="common">Citrobacter diversus</name>
    <dbReference type="NCBI Taxonomy" id="545"/>
    <lineage>
        <taxon>Bacteria</taxon>
        <taxon>Pseudomonadati</taxon>
        <taxon>Pseudomonadota</taxon>
        <taxon>Gammaproteobacteria</taxon>
        <taxon>Enterobacterales</taxon>
        <taxon>Enterobacteriaceae</taxon>
        <taxon>Citrobacter</taxon>
    </lineage>
</organism>